<dbReference type="Proteomes" id="UP001597510">
    <property type="component" value="Unassembled WGS sequence"/>
</dbReference>
<protein>
    <recommendedName>
        <fullName evidence="3">DUF3575 domain-containing protein</fullName>
    </recommendedName>
</protein>
<evidence type="ECO:0008006" key="3">
    <source>
        <dbReference type="Google" id="ProtNLM"/>
    </source>
</evidence>
<sequence length="215" mass="24667">MKKLQDYSFFKQCAIISRFCALLPFHRKAYANFCGFISILFCPVFIKASAQAIPEDYSNIIKTNVFIEKSLQQWTLTLETRTRLAKQTNNYTIGYNKFSTFNDDTRKATYAMYERRFYASPLFHHLYFFIAPYGKIVYRDVDEAGTWFTPSRYFQSVSVVVGGNAGIQSTVFKRMSLGINIGPGIGLVLWQKSGDDRANVAHLDGLAWLQVGYIF</sequence>
<proteinExistence type="predicted"/>
<evidence type="ECO:0000313" key="2">
    <source>
        <dbReference type="Proteomes" id="UP001597510"/>
    </source>
</evidence>
<name>A0ABW5JD60_9BACT</name>
<dbReference type="RefSeq" id="WP_340239271.1">
    <property type="nucleotide sequence ID" value="NZ_JBBEWC010000012.1"/>
</dbReference>
<gene>
    <name evidence="1" type="ORF">ACFSR2_19910</name>
</gene>
<reference evidence="2" key="1">
    <citation type="journal article" date="2019" name="Int. J. Syst. Evol. Microbiol.">
        <title>The Global Catalogue of Microorganisms (GCM) 10K type strain sequencing project: providing services to taxonomists for standard genome sequencing and annotation.</title>
        <authorList>
            <consortium name="The Broad Institute Genomics Platform"/>
            <consortium name="The Broad Institute Genome Sequencing Center for Infectious Disease"/>
            <person name="Wu L."/>
            <person name="Ma J."/>
        </authorList>
    </citation>
    <scope>NUCLEOTIDE SEQUENCE [LARGE SCALE GENOMIC DNA]</scope>
    <source>
        <strain evidence="2">KCTC 52344</strain>
    </source>
</reference>
<keyword evidence="2" id="KW-1185">Reference proteome</keyword>
<evidence type="ECO:0000313" key="1">
    <source>
        <dbReference type="EMBL" id="MFD2523174.1"/>
    </source>
</evidence>
<accession>A0ABW5JD60</accession>
<organism evidence="1 2">
    <name type="scientific">Emticicia soli</name>
    <dbReference type="NCBI Taxonomy" id="2027878"/>
    <lineage>
        <taxon>Bacteria</taxon>
        <taxon>Pseudomonadati</taxon>
        <taxon>Bacteroidota</taxon>
        <taxon>Cytophagia</taxon>
        <taxon>Cytophagales</taxon>
        <taxon>Leadbetterellaceae</taxon>
        <taxon>Emticicia</taxon>
    </lineage>
</organism>
<dbReference type="EMBL" id="JBHULC010000027">
    <property type="protein sequence ID" value="MFD2523174.1"/>
    <property type="molecule type" value="Genomic_DNA"/>
</dbReference>
<comment type="caution">
    <text evidence="1">The sequence shown here is derived from an EMBL/GenBank/DDBJ whole genome shotgun (WGS) entry which is preliminary data.</text>
</comment>